<gene>
    <name evidence="3" type="ORF">EBBID32_29420</name>
</gene>
<reference evidence="3 4" key="1">
    <citation type="submission" date="2013-03" db="EMBL/GenBank/DDBJ databases">
        <authorList>
            <person name="Le V."/>
        </authorList>
    </citation>
    <scope>NUCLEOTIDE SEQUENCE [LARGE SCALE GENOMIC DNA]</scope>
    <source>
        <strain evidence="3 4">BiD32</strain>
    </source>
</reference>
<protein>
    <recommendedName>
        <fullName evidence="5">Tannase</fullName>
    </recommendedName>
</protein>
<evidence type="ECO:0000313" key="3">
    <source>
        <dbReference type="EMBL" id="CCW18588.1"/>
    </source>
</evidence>
<proteinExistence type="predicted"/>
<dbReference type="AlphaFoldDB" id="N1MT87"/>
<dbReference type="Proteomes" id="UP000013201">
    <property type="component" value="Unassembled WGS sequence"/>
</dbReference>
<keyword evidence="2" id="KW-0732">Signal</keyword>
<evidence type="ECO:0000256" key="2">
    <source>
        <dbReference type="SAM" id="SignalP"/>
    </source>
</evidence>
<evidence type="ECO:0008006" key="5">
    <source>
        <dbReference type="Google" id="ProtNLM"/>
    </source>
</evidence>
<comment type="caution">
    <text evidence="3">The sequence shown here is derived from an EMBL/GenBank/DDBJ whole genome shotgun (WGS) entry which is preliminary data.</text>
</comment>
<feature type="chain" id="PRO_5004109145" description="Tannase" evidence="2">
    <location>
        <begin position="24"/>
        <end position="631"/>
    </location>
</feature>
<evidence type="ECO:0000256" key="1">
    <source>
        <dbReference type="SAM" id="MobiDB-lite"/>
    </source>
</evidence>
<organism evidence="3 4">
    <name type="scientific">Sphingobium indicum BiD32</name>
    <dbReference type="NCBI Taxonomy" id="1301087"/>
    <lineage>
        <taxon>Bacteria</taxon>
        <taxon>Pseudomonadati</taxon>
        <taxon>Pseudomonadota</taxon>
        <taxon>Alphaproteobacteria</taxon>
        <taxon>Sphingomonadales</taxon>
        <taxon>Sphingomonadaceae</taxon>
        <taxon>Sphingobium</taxon>
    </lineage>
</organism>
<feature type="compositionally biased region" description="Basic and acidic residues" evidence="1">
    <location>
        <begin position="597"/>
        <end position="607"/>
    </location>
</feature>
<dbReference type="EMBL" id="CAVK010000143">
    <property type="protein sequence ID" value="CCW18588.1"/>
    <property type="molecule type" value="Genomic_DNA"/>
</dbReference>
<reference evidence="4" key="2">
    <citation type="submission" date="2013-04" db="EMBL/GenBank/DDBJ databases">
        <title>Bisphenol A degrading Sphingobium sp. strain BiD32.</title>
        <authorList>
            <person name="Nielsen J.L."/>
            <person name="Zhou N.A."/>
            <person name="Kjeldal H."/>
        </authorList>
    </citation>
    <scope>NUCLEOTIDE SEQUENCE [LARGE SCALE GENOMIC DNA]</scope>
    <source>
        <strain evidence="4">BiD32</strain>
    </source>
</reference>
<evidence type="ECO:0000313" key="4">
    <source>
        <dbReference type="Proteomes" id="UP000013201"/>
    </source>
</evidence>
<name>N1MT87_9SPHN</name>
<feature type="signal peptide" evidence="2">
    <location>
        <begin position="1"/>
        <end position="23"/>
    </location>
</feature>
<feature type="region of interest" description="Disordered" evidence="1">
    <location>
        <begin position="585"/>
        <end position="631"/>
    </location>
</feature>
<sequence>MKAGLMVAGFATLSLLMAVPAGADQSAQPAPAADAMFAQPFIDKDEWRDAPVRHRYVHGGFTGTETRFSFYFPDKAHYQGRFFQHITPVPDSENNGQLPSVGEEDKVGFALASGGYFVETNGGGRGQVGMPGTGVDPTIAAWRANAAAAAYSRVVAQQMYGGKRPYGYAYGGSGGAFRTIGSIENSAGVWDGVVPYVMGSTMAIPNMFTVRMHAMRILKDRWPQIIDAVEPGGSGDPYAGLTTREADALREVTKMGFPTPSWFGYRTMGVHGFAALYQGMVMADPSYFTDFWTKPGYLGFDNPGDFDGARVQHKAQVIAAITAAEAARLKLNTSVVDGRKDGGVDNAFAALQGEGAQLIVAYRLSSAPPAVDFLGGDLILADGRRLALSRIVGDVVILGVADPAIAASVKAGDTVQVDNSNFLAAQTYHRHQVPGRDFPVWDQFRKSDGTSIYPQRPMILGPLFVQATSGSQLTGKFAGKMIVVENLWDREAMPWQADWYRQRIAAHLGAATDDNLRLWFTDHALHGDSSRQEDPTRTVSYLVRAATGAARPFGLGRTGRRPACQHRLSHCRRASDRPDRCGCAQWPPADRAGQRQWRREGAGEVRRTGRLCRQHRRAAGRGADRGGGMGF</sequence>
<keyword evidence="4" id="KW-1185">Reference proteome</keyword>
<dbReference type="RefSeq" id="WP_006959384.1">
    <property type="nucleotide sequence ID" value="NZ_CAVK010000143.1"/>
</dbReference>
<feature type="compositionally biased region" description="Basic residues" evidence="1">
    <location>
        <begin position="608"/>
        <end position="619"/>
    </location>
</feature>
<accession>N1MT87</accession>